<keyword evidence="15" id="KW-1185">Reference proteome</keyword>
<feature type="transmembrane region" description="Helical" evidence="12">
    <location>
        <begin position="207"/>
        <end position="233"/>
    </location>
</feature>
<reference evidence="14 15" key="1">
    <citation type="submission" date="2020-08" db="EMBL/GenBank/DDBJ databases">
        <title>The genome sequence of type strain Novosphingobium flavum NBRC 111647.</title>
        <authorList>
            <person name="Liu Y."/>
        </authorList>
    </citation>
    <scope>NUCLEOTIDE SEQUENCE [LARGE SCALE GENOMIC DNA]</scope>
    <source>
        <strain evidence="14 15">NBRC 111647</strain>
    </source>
</reference>
<keyword evidence="6" id="KW-0418">Kinase</keyword>
<dbReference type="AlphaFoldDB" id="A0A7X1KLW3"/>
<sequence>MDLARNRKRKDKRGMKHSSPAPLRATGGPFDGREEPGCDRIFVVVDGTESAASSVELGKQLADRYVVPWEAIFAETPKARDELSLTRAGEALTLAAGLGAMVFRLPGATEADAICEHIQASAAPHVVLTTTPRTLAERLQSPSLMAELTRRNSSIVFHAVAAARPAGRAIGLSERAAARSYVLAAIGSLATLALVLILKLVTGTSYLSVLFLFPVIAAAASLGLGPALVAAVISSTGFNVLILNPARSFNPWAVQTWLMFTVLAAVAAYTSWLTSTLRGRLALSDRSARESAALAAFAQTLTRVADWGSTADAVCREVADILNVQTLVVREIGGELHVVSSLPEGVQLDPLDKAALDWAWQTGKPTGSGTLIVSEASWQFQPLMTSLGVLAVLGLARDDGRNPIPPEREILLGTIVAQAALAHERLRLEDAQREISCRLQTRDGSA</sequence>
<protein>
    <submittedName>
        <fullName evidence="14">DUF4118 domain-containing protein</fullName>
    </submittedName>
</protein>
<keyword evidence="9" id="KW-0902">Two-component regulatory system</keyword>
<organism evidence="14 15">
    <name type="scientific">Novosphingobium flavum</name>
    <dbReference type="NCBI Taxonomy" id="1778672"/>
    <lineage>
        <taxon>Bacteria</taxon>
        <taxon>Pseudomonadati</taxon>
        <taxon>Pseudomonadota</taxon>
        <taxon>Alphaproteobacteria</taxon>
        <taxon>Sphingomonadales</taxon>
        <taxon>Sphingomonadaceae</taxon>
        <taxon>Novosphingobium</taxon>
    </lineage>
</organism>
<evidence type="ECO:0000256" key="6">
    <source>
        <dbReference type="ARBA" id="ARBA00022777"/>
    </source>
</evidence>
<keyword evidence="10 12" id="KW-0472">Membrane</keyword>
<dbReference type="GO" id="GO:0000155">
    <property type="term" value="F:phosphorelay sensor kinase activity"/>
    <property type="evidence" value="ECO:0007669"/>
    <property type="project" value="TreeGrafter"/>
</dbReference>
<dbReference type="Gene3D" id="1.20.120.620">
    <property type="entry name" value="Backbone structure of the membrane domain of e. Coli histidine kinase receptor kdpd"/>
    <property type="match status" value="1"/>
</dbReference>
<evidence type="ECO:0000259" key="13">
    <source>
        <dbReference type="Pfam" id="PF13493"/>
    </source>
</evidence>
<dbReference type="Gene3D" id="3.30.450.40">
    <property type="match status" value="1"/>
</dbReference>
<feature type="region of interest" description="Disordered" evidence="11">
    <location>
        <begin position="1"/>
        <end position="34"/>
    </location>
</feature>
<dbReference type="Pfam" id="PF13493">
    <property type="entry name" value="DUF4118"/>
    <property type="match status" value="1"/>
</dbReference>
<evidence type="ECO:0000313" key="15">
    <source>
        <dbReference type="Proteomes" id="UP000566813"/>
    </source>
</evidence>
<dbReference type="InterPro" id="IPR038318">
    <property type="entry name" value="KdpD_sf"/>
</dbReference>
<feature type="transmembrane region" description="Helical" evidence="12">
    <location>
        <begin position="181"/>
        <end position="201"/>
    </location>
</feature>
<gene>
    <name evidence="14" type="ORF">H7F51_09420</name>
</gene>
<name>A0A7X1KLW3_9SPHN</name>
<evidence type="ECO:0000256" key="5">
    <source>
        <dbReference type="ARBA" id="ARBA00022741"/>
    </source>
</evidence>
<accession>A0A7X1KLW3</accession>
<proteinExistence type="predicted"/>
<dbReference type="SUPFAM" id="SSF55781">
    <property type="entry name" value="GAF domain-like"/>
    <property type="match status" value="1"/>
</dbReference>
<evidence type="ECO:0000256" key="2">
    <source>
        <dbReference type="ARBA" id="ARBA00022553"/>
    </source>
</evidence>
<evidence type="ECO:0000313" key="14">
    <source>
        <dbReference type="EMBL" id="MBC2665743.1"/>
    </source>
</evidence>
<dbReference type="InterPro" id="IPR052023">
    <property type="entry name" value="Histidine_kinase_KdpD"/>
</dbReference>
<feature type="domain" description="Sensor protein KdpD transmembrane" evidence="13">
    <location>
        <begin position="182"/>
        <end position="285"/>
    </location>
</feature>
<keyword evidence="7" id="KW-0067">ATP-binding</keyword>
<keyword evidence="4 12" id="KW-0812">Transmembrane</keyword>
<keyword evidence="5" id="KW-0547">Nucleotide-binding</keyword>
<keyword evidence="8 12" id="KW-1133">Transmembrane helix</keyword>
<dbReference type="InterPro" id="IPR025201">
    <property type="entry name" value="KdpD_TM"/>
</dbReference>
<evidence type="ECO:0000256" key="12">
    <source>
        <dbReference type="SAM" id="Phobius"/>
    </source>
</evidence>
<comment type="caution">
    <text evidence="14">The sequence shown here is derived from an EMBL/GenBank/DDBJ whole genome shotgun (WGS) entry which is preliminary data.</text>
</comment>
<dbReference type="EMBL" id="JACLAW010000006">
    <property type="protein sequence ID" value="MBC2665743.1"/>
    <property type="molecule type" value="Genomic_DNA"/>
</dbReference>
<dbReference type="GO" id="GO:0005886">
    <property type="term" value="C:plasma membrane"/>
    <property type="evidence" value="ECO:0007669"/>
    <property type="project" value="TreeGrafter"/>
</dbReference>
<keyword evidence="2" id="KW-0597">Phosphoprotein</keyword>
<comment type="subcellular location">
    <subcellularLocation>
        <location evidence="1">Membrane</location>
        <topology evidence="1">Multi-pass membrane protein</topology>
    </subcellularLocation>
</comment>
<evidence type="ECO:0000256" key="9">
    <source>
        <dbReference type="ARBA" id="ARBA00023012"/>
    </source>
</evidence>
<dbReference type="PANTHER" id="PTHR45569">
    <property type="entry name" value="SENSOR PROTEIN KDPD"/>
    <property type="match status" value="1"/>
</dbReference>
<evidence type="ECO:0000256" key="4">
    <source>
        <dbReference type="ARBA" id="ARBA00022692"/>
    </source>
</evidence>
<evidence type="ECO:0000256" key="7">
    <source>
        <dbReference type="ARBA" id="ARBA00022840"/>
    </source>
</evidence>
<evidence type="ECO:0000256" key="11">
    <source>
        <dbReference type="SAM" id="MobiDB-lite"/>
    </source>
</evidence>
<dbReference type="Proteomes" id="UP000566813">
    <property type="component" value="Unassembled WGS sequence"/>
</dbReference>
<dbReference type="InterPro" id="IPR029016">
    <property type="entry name" value="GAF-like_dom_sf"/>
</dbReference>
<evidence type="ECO:0000256" key="8">
    <source>
        <dbReference type="ARBA" id="ARBA00022989"/>
    </source>
</evidence>
<evidence type="ECO:0000256" key="10">
    <source>
        <dbReference type="ARBA" id="ARBA00023136"/>
    </source>
</evidence>
<evidence type="ECO:0000256" key="1">
    <source>
        <dbReference type="ARBA" id="ARBA00004141"/>
    </source>
</evidence>
<dbReference type="PANTHER" id="PTHR45569:SF1">
    <property type="entry name" value="SENSOR PROTEIN KDPD"/>
    <property type="match status" value="1"/>
</dbReference>
<feature type="transmembrane region" description="Helical" evidence="12">
    <location>
        <begin position="254"/>
        <end position="272"/>
    </location>
</feature>
<keyword evidence="3" id="KW-0808">Transferase</keyword>
<evidence type="ECO:0000256" key="3">
    <source>
        <dbReference type="ARBA" id="ARBA00022679"/>
    </source>
</evidence>
<dbReference type="GO" id="GO:0005524">
    <property type="term" value="F:ATP binding"/>
    <property type="evidence" value="ECO:0007669"/>
    <property type="project" value="UniProtKB-KW"/>
</dbReference>
<dbReference type="RefSeq" id="WP_185663997.1">
    <property type="nucleotide sequence ID" value="NZ_JACLAW010000006.1"/>
</dbReference>
<feature type="compositionally biased region" description="Basic residues" evidence="11">
    <location>
        <begin position="1"/>
        <end position="16"/>
    </location>
</feature>